<dbReference type="FunFam" id="3.90.550.10:FF:000194">
    <property type="entry name" value="Cellulose synthase-like protein G2 isoform A"/>
    <property type="match status" value="1"/>
</dbReference>
<keyword evidence="7" id="KW-0961">Cell wall biogenesis/degradation</keyword>
<evidence type="ECO:0000256" key="9">
    <source>
        <dbReference type="PIRSR" id="PIRSR605150-2"/>
    </source>
</evidence>
<dbReference type="Pfam" id="PF03552">
    <property type="entry name" value="Cellulose_synt"/>
    <property type="match status" value="2"/>
</dbReference>
<feature type="binding site" evidence="10">
    <location>
        <position position="266"/>
    </location>
    <ligand>
        <name>Mn(2+)</name>
        <dbReference type="ChEBI" id="CHEBI:29035"/>
    </ligand>
</feature>
<dbReference type="InterPro" id="IPR005150">
    <property type="entry name" value="Cellulose_synth"/>
</dbReference>
<dbReference type="Gene3D" id="3.90.550.10">
    <property type="entry name" value="Spore Coat Polysaccharide Biosynthesis Protein SpsA, Chain A"/>
    <property type="match status" value="2"/>
</dbReference>
<feature type="binding site" evidence="9">
    <location>
        <position position="141"/>
    </location>
    <ligand>
        <name>UDP-alpha-D-glucose</name>
        <dbReference type="ChEBI" id="CHEBI:58885"/>
    </ligand>
</feature>
<feature type="binding site" evidence="9">
    <location>
        <position position="112"/>
    </location>
    <ligand>
        <name>UDP-alpha-D-glucose</name>
        <dbReference type="ChEBI" id="CHEBI:58885"/>
    </ligand>
</feature>
<evidence type="ECO:0000256" key="1">
    <source>
        <dbReference type="ARBA" id="ARBA00004127"/>
    </source>
</evidence>
<feature type="transmembrane region" description="Helical" evidence="11">
    <location>
        <begin position="471"/>
        <end position="491"/>
    </location>
</feature>
<evidence type="ECO:0000256" key="2">
    <source>
        <dbReference type="ARBA" id="ARBA00022676"/>
    </source>
</evidence>
<evidence type="ECO:0000256" key="4">
    <source>
        <dbReference type="ARBA" id="ARBA00022692"/>
    </source>
</evidence>
<evidence type="ECO:0000256" key="11">
    <source>
        <dbReference type="SAM" id="Phobius"/>
    </source>
</evidence>
<keyword evidence="5 11" id="KW-1133">Transmembrane helix</keyword>
<proteinExistence type="predicted"/>
<evidence type="ECO:0000256" key="7">
    <source>
        <dbReference type="ARBA" id="ARBA00023316"/>
    </source>
</evidence>
<reference evidence="12" key="1">
    <citation type="submission" date="2020-06" db="EMBL/GenBank/DDBJ databases">
        <authorList>
            <person name="Li T."/>
            <person name="Hu X."/>
            <person name="Zhang T."/>
            <person name="Song X."/>
            <person name="Zhang H."/>
            <person name="Dai N."/>
            <person name="Sheng W."/>
            <person name="Hou X."/>
            <person name="Wei L."/>
        </authorList>
    </citation>
    <scope>NUCLEOTIDE SEQUENCE</scope>
    <source>
        <strain evidence="12">G01</strain>
        <tissue evidence="12">Leaf</tissue>
    </source>
</reference>
<keyword evidence="2" id="KW-0328">Glycosyltransferase</keyword>
<comment type="caution">
    <text evidence="12">The sequence shown here is derived from an EMBL/GenBank/DDBJ whole genome shotgun (WGS) entry which is preliminary data.</text>
</comment>
<name>A0AAW2NZB8_9LAMI</name>
<accession>A0AAW2NZB8</accession>
<sequence length="673" mass="76632">MDGPSLPLNVRRLLTTNLVVNRLHMFVNGIAILALFHYRVTTLVSVFKTRETPLLPYLIVLVSEIVLTFLWVLHQAYKWRPVKLEVYPERLPGDEKLPPVDVFVCTADPSKEPSLGVMNTVLSAMALDYPPDKLAVYLQDDGGSYVTLNAVREAWKFARFWVPFRRKYELKFPCPEAYFSAEESAHERFIGSSEFAAEKKIIEKRYAEFQEALGKNSVNASDSVSGDHPPVIEVMTDENGDSNLKEMPLLVYVAREKRPGHPHHFKGGALNVLLRVSAVISNAPYFMVLDCDMYCNDPSSVRQAMCFYLDPKVSPQIAWVQFPQKFRNLSKHDIYGGSLHHLYRIRQGLDGLRGPQIYGCNFVMKRKQSMGLTKFKRVGYRYFSVVEDCITSLTLHCKGWISVFLNPARPCFLGASPTNLNDMLVQQTRWSFGLMQIGLSRFNPLIYGPLRMSILYSMCYAYIILESLYTVPFYGLAIIPPICLLYGIPLYPKVSDPYFIAFAFVFLSPRLKHVQEVVSFGDSLWTLLYELRVWMMKSGACYFFALMNAFLHKLGLHEANFSLTSKVVDDEQTRRYEQGIYDFQVSPLLLTPLCSLYILNLATLILGIPRIFHTGDQFFAQAFLSFFGVIVNYHLLEGMFLRKDNGRIAPSVTLLSVAISAIILCCGSLLLIY</sequence>
<dbReference type="AlphaFoldDB" id="A0AAW2NZB8"/>
<gene>
    <name evidence="12" type="ORF">Sangu_1124500</name>
</gene>
<organism evidence="12">
    <name type="scientific">Sesamum angustifolium</name>
    <dbReference type="NCBI Taxonomy" id="2727405"/>
    <lineage>
        <taxon>Eukaryota</taxon>
        <taxon>Viridiplantae</taxon>
        <taxon>Streptophyta</taxon>
        <taxon>Embryophyta</taxon>
        <taxon>Tracheophyta</taxon>
        <taxon>Spermatophyta</taxon>
        <taxon>Magnoliopsida</taxon>
        <taxon>eudicotyledons</taxon>
        <taxon>Gunneridae</taxon>
        <taxon>Pentapetalae</taxon>
        <taxon>asterids</taxon>
        <taxon>lamiids</taxon>
        <taxon>Lamiales</taxon>
        <taxon>Pedaliaceae</taxon>
        <taxon>Sesamum</taxon>
    </lineage>
</organism>
<reference evidence="12" key="2">
    <citation type="journal article" date="2024" name="Plant">
        <title>Genomic evolution and insights into agronomic trait innovations of Sesamum species.</title>
        <authorList>
            <person name="Miao H."/>
            <person name="Wang L."/>
            <person name="Qu L."/>
            <person name="Liu H."/>
            <person name="Sun Y."/>
            <person name="Le M."/>
            <person name="Wang Q."/>
            <person name="Wei S."/>
            <person name="Zheng Y."/>
            <person name="Lin W."/>
            <person name="Duan Y."/>
            <person name="Cao H."/>
            <person name="Xiong S."/>
            <person name="Wang X."/>
            <person name="Wei L."/>
            <person name="Li C."/>
            <person name="Ma Q."/>
            <person name="Ju M."/>
            <person name="Zhao R."/>
            <person name="Li G."/>
            <person name="Mu C."/>
            <person name="Tian Q."/>
            <person name="Mei H."/>
            <person name="Zhang T."/>
            <person name="Gao T."/>
            <person name="Zhang H."/>
        </authorList>
    </citation>
    <scope>NUCLEOTIDE SEQUENCE</scope>
    <source>
        <strain evidence="12">G01</strain>
    </source>
</reference>
<dbReference type="SUPFAM" id="SSF53448">
    <property type="entry name" value="Nucleotide-diphospho-sugar transferases"/>
    <property type="match status" value="1"/>
</dbReference>
<evidence type="ECO:0000256" key="6">
    <source>
        <dbReference type="ARBA" id="ARBA00023136"/>
    </source>
</evidence>
<dbReference type="GO" id="GO:0071555">
    <property type="term" value="P:cell wall organization"/>
    <property type="evidence" value="ECO:0007669"/>
    <property type="project" value="UniProtKB-KW"/>
</dbReference>
<protein>
    <submittedName>
        <fullName evidence="12">Cellulose synthase-like protein G2</fullName>
    </submittedName>
</protein>
<evidence type="ECO:0000256" key="8">
    <source>
        <dbReference type="PIRSR" id="PIRSR605150-1"/>
    </source>
</evidence>
<keyword evidence="6 11" id="KW-0472">Membrane</keyword>
<feature type="transmembrane region" description="Helical" evidence="11">
    <location>
        <begin position="54"/>
        <end position="73"/>
    </location>
</feature>
<evidence type="ECO:0000256" key="10">
    <source>
        <dbReference type="PIRSR" id="PIRSR605150-3"/>
    </source>
</evidence>
<keyword evidence="4 11" id="KW-0812">Transmembrane</keyword>
<feature type="transmembrane region" description="Helical" evidence="11">
    <location>
        <begin position="618"/>
        <end position="636"/>
    </location>
</feature>
<feature type="binding site" evidence="10">
    <location>
        <position position="290"/>
    </location>
    <ligand>
        <name>Mn(2+)</name>
        <dbReference type="ChEBI" id="CHEBI:29035"/>
    </ligand>
</feature>
<dbReference type="PANTHER" id="PTHR13301">
    <property type="entry name" value="X-BOX TRANSCRIPTION FACTOR-RELATED"/>
    <property type="match status" value="1"/>
</dbReference>
<dbReference type="GO" id="GO:0012505">
    <property type="term" value="C:endomembrane system"/>
    <property type="evidence" value="ECO:0007669"/>
    <property type="project" value="UniProtKB-SubCell"/>
</dbReference>
<evidence type="ECO:0000313" key="12">
    <source>
        <dbReference type="EMBL" id="KAL0348967.1"/>
    </source>
</evidence>
<evidence type="ECO:0000256" key="5">
    <source>
        <dbReference type="ARBA" id="ARBA00022989"/>
    </source>
</evidence>
<feature type="transmembrane region" description="Helical" evidence="11">
    <location>
        <begin position="648"/>
        <end position="672"/>
    </location>
</feature>
<keyword evidence="3" id="KW-0808">Transferase</keyword>
<comment type="subcellular location">
    <subcellularLocation>
        <location evidence="1">Endomembrane system</location>
        <topology evidence="1">Multi-pass membrane protein</topology>
    </subcellularLocation>
</comment>
<dbReference type="GO" id="GO:0030244">
    <property type="term" value="P:cellulose biosynthetic process"/>
    <property type="evidence" value="ECO:0007669"/>
    <property type="project" value="InterPro"/>
</dbReference>
<feature type="active site" evidence="8">
    <location>
        <position position="141"/>
    </location>
</feature>
<feature type="transmembrane region" description="Helical" evidence="11">
    <location>
        <begin position="20"/>
        <end position="38"/>
    </location>
</feature>
<dbReference type="EMBL" id="JACGWK010000006">
    <property type="protein sequence ID" value="KAL0348967.1"/>
    <property type="molecule type" value="Genomic_DNA"/>
</dbReference>
<evidence type="ECO:0000256" key="3">
    <source>
        <dbReference type="ARBA" id="ARBA00022679"/>
    </source>
</evidence>
<dbReference type="GO" id="GO:0016020">
    <property type="term" value="C:membrane"/>
    <property type="evidence" value="ECO:0007669"/>
    <property type="project" value="InterPro"/>
</dbReference>
<feature type="binding site" evidence="9">
    <location>
        <position position="111"/>
    </location>
    <ligand>
        <name>UDP-alpha-D-glucose</name>
        <dbReference type="ChEBI" id="CHEBI:58885"/>
    </ligand>
</feature>
<dbReference type="GO" id="GO:0016760">
    <property type="term" value="F:cellulose synthase (UDP-forming) activity"/>
    <property type="evidence" value="ECO:0007669"/>
    <property type="project" value="InterPro"/>
</dbReference>
<feature type="transmembrane region" description="Helical" evidence="11">
    <location>
        <begin position="588"/>
        <end position="612"/>
    </location>
</feature>
<dbReference type="InterPro" id="IPR029044">
    <property type="entry name" value="Nucleotide-diphossugar_trans"/>
</dbReference>
<feature type="active site" evidence="8">
    <location>
        <position position="388"/>
    </location>
</feature>